<feature type="region of interest" description="Disordered" evidence="1">
    <location>
        <begin position="278"/>
        <end position="298"/>
    </location>
</feature>
<sequence length="364" mass="41862">MSQAPKLEENQPFEMREVTYSTKALEMTMMETPPFSEGEKIDELLKKPTYLVMKHDRRRTLWQYYKNDANHEDTREMLDIIQTAPYLHLLVTTSTDLRALVRTSYDAKEWLAFLATTHVPVFPWEHSTYVRILQALKSCGIRPKGALAGLIKTKKRSDSFAREKDMDFCPLPFDDFYIDNIDLASMYFHITPTPHPRTADGFNDKVVSAHRILEQVRAAQPKVDTEELIKDAIYAKATMGRRDHMCQALIASNRRAFEMGWAGALEHLGLLDPNKKDTRAATAQPEYAPLPPEYAPPPPLSTDLDRDFAHIHDPYHMIRLLQGYSFTEIEHLLSLHANADPYRPSVEKVLHIEARESCDKPLQL</sequence>
<evidence type="ECO:0000313" key="2">
    <source>
        <dbReference type="EMBL" id="OAG14343.1"/>
    </source>
</evidence>
<dbReference type="RefSeq" id="XP_018379764.1">
    <property type="nucleotide sequence ID" value="XM_018528961.1"/>
</dbReference>
<keyword evidence="3" id="KW-1185">Reference proteome</keyword>
<dbReference type="GeneID" id="29114555"/>
<protein>
    <submittedName>
        <fullName evidence="2">Uncharacterized protein</fullName>
    </submittedName>
</protein>
<dbReference type="VEuPathDB" id="FungiDB:CC77DRAFT_1067150"/>
<evidence type="ECO:0000256" key="1">
    <source>
        <dbReference type="SAM" id="MobiDB-lite"/>
    </source>
</evidence>
<organism evidence="2 3">
    <name type="scientific">Alternaria alternata</name>
    <name type="common">Alternaria rot fungus</name>
    <name type="synonym">Torula alternata</name>
    <dbReference type="NCBI Taxonomy" id="5599"/>
    <lineage>
        <taxon>Eukaryota</taxon>
        <taxon>Fungi</taxon>
        <taxon>Dikarya</taxon>
        <taxon>Ascomycota</taxon>
        <taxon>Pezizomycotina</taxon>
        <taxon>Dothideomycetes</taxon>
        <taxon>Pleosporomycetidae</taxon>
        <taxon>Pleosporales</taxon>
        <taxon>Pleosporineae</taxon>
        <taxon>Pleosporaceae</taxon>
        <taxon>Alternaria</taxon>
        <taxon>Alternaria sect. Alternaria</taxon>
        <taxon>Alternaria alternata complex</taxon>
    </lineage>
</organism>
<dbReference type="EMBL" id="KV441501">
    <property type="protein sequence ID" value="OAG14343.1"/>
    <property type="molecule type" value="Genomic_DNA"/>
</dbReference>
<gene>
    <name evidence="2" type="ORF">CC77DRAFT_1067150</name>
</gene>
<name>A0A177D3T0_ALTAL</name>
<reference evidence="2 3" key="1">
    <citation type="submission" date="2016-05" db="EMBL/GenBank/DDBJ databases">
        <title>Comparative analysis of secretome profiles of manganese(II)-oxidizing ascomycete fungi.</title>
        <authorList>
            <consortium name="DOE Joint Genome Institute"/>
            <person name="Zeiner C.A."/>
            <person name="Purvine S.O."/>
            <person name="Zink E.M."/>
            <person name="Wu S."/>
            <person name="Pasa-Tolic L."/>
            <person name="Chaput D.L."/>
            <person name="Haridas S."/>
            <person name="Grigoriev I.V."/>
            <person name="Santelli C.M."/>
            <person name="Hansel C.M."/>
        </authorList>
    </citation>
    <scope>NUCLEOTIDE SEQUENCE [LARGE SCALE GENOMIC DNA]</scope>
    <source>
        <strain evidence="2 3">SRC1lrK2f</strain>
    </source>
</reference>
<proteinExistence type="predicted"/>
<accession>A0A177D3T0</accession>
<feature type="compositionally biased region" description="Pro residues" evidence="1">
    <location>
        <begin position="288"/>
        <end position="298"/>
    </location>
</feature>
<dbReference type="Proteomes" id="UP000077248">
    <property type="component" value="Unassembled WGS sequence"/>
</dbReference>
<dbReference type="AlphaFoldDB" id="A0A177D3T0"/>
<evidence type="ECO:0000313" key="3">
    <source>
        <dbReference type="Proteomes" id="UP000077248"/>
    </source>
</evidence>
<dbReference type="KEGG" id="aalt:CC77DRAFT_1067150"/>